<comment type="caution">
    <text evidence="1">The sequence shown here is derived from an EMBL/GenBank/DDBJ whole genome shotgun (WGS) entry which is preliminary data.</text>
</comment>
<evidence type="ECO:0000313" key="2">
    <source>
        <dbReference type="Proteomes" id="UP000230750"/>
    </source>
</evidence>
<protein>
    <submittedName>
        <fullName evidence="1">Uncharacterized protein</fullName>
    </submittedName>
</protein>
<keyword evidence="2" id="KW-1185">Reference proteome</keyword>
<sequence length="111" mass="12647">MTQISLTDTVGHLIFSLVYEGGTLTKDDFIKEYTTNPNVGGTEKFALEIWENLKSVNPEFITYGEVVSNIDKALEKWTSRLTVDVPPEKDFSSESILWRDEVETTLKKDEL</sequence>
<dbReference type="Proteomes" id="UP000230750">
    <property type="component" value="Unassembled WGS sequence"/>
</dbReference>
<name>A0A2G8K033_STIJA</name>
<evidence type="ECO:0000313" key="1">
    <source>
        <dbReference type="EMBL" id="PIK41352.1"/>
    </source>
</evidence>
<accession>A0A2G8K033</accession>
<dbReference type="AlphaFoldDB" id="A0A2G8K033"/>
<gene>
    <name evidence="1" type="ORF">BSL78_21802</name>
</gene>
<reference evidence="1 2" key="1">
    <citation type="journal article" date="2017" name="PLoS Biol.">
        <title>The sea cucumber genome provides insights into morphological evolution and visceral regeneration.</title>
        <authorList>
            <person name="Zhang X."/>
            <person name="Sun L."/>
            <person name="Yuan J."/>
            <person name="Sun Y."/>
            <person name="Gao Y."/>
            <person name="Zhang L."/>
            <person name="Li S."/>
            <person name="Dai H."/>
            <person name="Hamel J.F."/>
            <person name="Liu C."/>
            <person name="Yu Y."/>
            <person name="Liu S."/>
            <person name="Lin W."/>
            <person name="Guo K."/>
            <person name="Jin S."/>
            <person name="Xu P."/>
            <person name="Storey K.B."/>
            <person name="Huan P."/>
            <person name="Zhang T."/>
            <person name="Zhou Y."/>
            <person name="Zhang J."/>
            <person name="Lin C."/>
            <person name="Li X."/>
            <person name="Xing L."/>
            <person name="Huo D."/>
            <person name="Sun M."/>
            <person name="Wang L."/>
            <person name="Mercier A."/>
            <person name="Li F."/>
            <person name="Yang H."/>
            <person name="Xiang J."/>
        </authorList>
    </citation>
    <scope>NUCLEOTIDE SEQUENCE [LARGE SCALE GENOMIC DNA]</scope>
    <source>
        <strain evidence="1">Shaxun</strain>
        <tissue evidence="1">Muscle</tissue>
    </source>
</reference>
<dbReference type="EMBL" id="MRZV01001027">
    <property type="protein sequence ID" value="PIK41352.1"/>
    <property type="molecule type" value="Genomic_DNA"/>
</dbReference>
<proteinExistence type="predicted"/>
<organism evidence="1 2">
    <name type="scientific">Stichopus japonicus</name>
    <name type="common">Sea cucumber</name>
    <dbReference type="NCBI Taxonomy" id="307972"/>
    <lineage>
        <taxon>Eukaryota</taxon>
        <taxon>Metazoa</taxon>
        <taxon>Echinodermata</taxon>
        <taxon>Eleutherozoa</taxon>
        <taxon>Echinozoa</taxon>
        <taxon>Holothuroidea</taxon>
        <taxon>Aspidochirotacea</taxon>
        <taxon>Aspidochirotida</taxon>
        <taxon>Stichopodidae</taxon>
        <taxon>Apostichopus</taxon>
    </lineage>
</organism>